<dbReference type="Proteomes" id="UP001295444">
    <property type="component" value="Unassembled WGS sequence"/>
</dbReference>
<evidence type="ECO:0000313" key="2">
    <source>
        <dbReference type="Proteomes" id="UP001295444"/>
    </source>
</evidence>
<keyword evidence="2" id="KW-1185">Reference proteome</keyword>
<organism evidence="1 2">
    <name type="scientific">Pelobates cultripes</name>
    <name type="common">Western spadefoot toad</name>
    <dbReference type="NCBI Taxonomy" id="61616"/>
    <lineage>
        <taxon>Eukaryota</taxon>
        <taxon>Metazoa</taxon>
        <taxon>Chordata</taxon>
        <taxon>Craniata</taxon>
        <taxon>Vertebrata</taxon>
        <taxon>Euteleostomi</taxon>
        <taxon>Amphibia</taxon>
        <taxon>Batrachia</taxon>
        <taxon>Anura</taxon>
        <taxon>Pelobatoidea</taxon>
        <taxon>Pelobatidae</taxon>
        <taxon>Pelobates</taxon>
    </lineage>
</organism>
<name>A0AAD1WX72_PELCU</name>
<comment type="caution">
    <text evidence="1">The sequence shown here is derived from an EMBL/GenBank/DDBJ whole genome shotgun (WGS) entry which is preliminary data.</text>
</comment>
<reference evidence="1" key="1">
    <citation type="submission" date="2022-03" db="EMBL/GenBank/DDBJ databases">
        <authorList>
            <person name="Alioto T."/>
            <person name="Alioto T."/>
            <person name="Gomez Garrido J."/>
        </authorList>
    </citation>
    <scope>NUCLEOTIDE SEQUENCE</scope>
</reference>
<proteinExistence type="predicted"/>
<evidence type="ECO:0000313" key="1">
    <source>
        <dbReference type="EMBL" id="CAH2330619.1"/>
    </source>
</evidence>
<dbReference type="EMBL" id="CAKOES020000832">
    <property type="protein sequence ID" value="CAH2330619.1"/>
    <property type="molecule type" value="Genomic_DNA"/>
</dbReference>
<dbReference type="AlphaFoldDB" id="A0AAD1WX72"/>
<sequence>MREVEVRMRAPRLEVHIAGGTLSHYRLSSSSRYHPLSFPSTMAAQCHTSLLPPPNTGFPM</sequence>
<protein>
    <submittedName>
        <fullName evidence="1">Uncharacterized protein</fullName>
    </submittedName>
</protein>
<gene>
    <name evidence="1" type="ORF">PECUL_23A033396</name>
</gene>
<accession>A0AAD1WX72</accession>
<feature type="non-terminal residue" evidence="1">
    <location>
        <position position="60"/>
    </location>
</feature>